<evidence type="ECO:0000313" key="3">
    <source>
        <dbReference type="Proteomes" id="UP000008641"/>
    </source>
</evidence>
<keyword evidence="1" id="KW-1133">Transmembrane helix</keyword>
<keyword evidence="3" id="KW-1185">Reference proteome</keyword>
<dbReference type="HOGENOM" id="CLU_2703897_0_0_10"/>
<evidence type="ECO:0000313" key="2">
    <source>
        <dbReference type="EMBL" id="ADX67737.1"/>
    </source>
</evidence>
<dbReference type="KEGG" id="wvi:Weevi_1028"/>
<dbReference type="EMBL" id="CP002455">
    <property type="protein sequence ID" value="ADX67737.1"/>
    <property type="molecule type" value="Genomic_DNA"/>
</dbReference>
<organism evidence="2 3">
    <name type="scientific">Weeksella virosa (strain ATCC 43766 / DSM 16922 / JCM 21250 / CCUG 30538 / CDC 9751 / IAM 14551 / NBRC 16016 / NCTC 11634 / CL345/78)</name>
    <dbReference type="NCBI Taxonomy" id="865938"/>
    <lineage>
        <taxon>Bacteria</taxon>
        <taxon>Pseudomonadati</taxon>
        <taxon>Bacteroidota</taxon>
        <taxon>Flavobacteriia</taxon>
        <taxon>Flavobacteriales</taxon>
        <taxon>Weeksellaceae</taxon>
        <taxon>Weeksella</taxon>
    </lineage>
</organism>
<accession>F0P227</accession>
<dbReference type="AlphaFoldDB" id="F0P227"/>
<gene>
    <name evidence="2" type="ordered locus">Weevi_1028</name>
</gene>
<feature type="transmembrane region" description="Helical" evidence="1">
    <location>
        <begin position="36"/>
        <end position="56"/>
    </location>
</feature>
<evidence type="ECO:0008006" key="4">
    <source>
        <dbReference type="Google" id="ProtNLM"/>
    </source>
</evidence>
<name>F0P227_WEEVC</name>
<reference evidence="2 3" key="1">
    <citation type="journal article" date="2011" name="Stand. Genomic Sci.">
        <title>Complete genome sequence of Weeksella virosa type strain (9751).</title>
        <authorList>
            <person name="Lang E."/>
            <person name="Teshima H."/>
            <person name="Lucas S."/>
            <person name="Lapidus A."/>
            <person name="Hammon N."/>
            <person name="Deshpande S."/>
            <person name="Nolan M."/>
            <person name="Cheng J.F."/>
            <person name="Pitluck S."/>
            <person name="Liolios K."/>
            <person name="Pagani I."/>
            <person name="Mikhailova N."/>
            <person name="Ivanova N."/>
            <person name="Mavromatis K."/>
            <person name="Pati A."/>
            <person name="Tapia R."/>
            <person name="Han C."/>
            <person name="Goodwin L."/>
            <person name="Chen A."/>
            <person name="Palaniappan K."/>
            <person name="Land M."/>
            <person name="Hauser L."/>
            <person name="Chang Y.J."/>
            <person name="Jeffries C.D."/>
            <person name="Brambilla E.M."/>
            <person name="Kopitz M."/>
            <person name="Rohde M."/>
            <person name="Goker M."/>
            <person name="Tindall B.J."/>
            <person name="Detter J.C."/>
            <person name="Woyke T."/>
            <person name="Bristow J."/>
            <person name="Eisen J.A."/>
            <person name="Markowitz V."/>
            <person name="Hugenholtz P."/>
            <person name="Klenk H.P."/>
            <person name="Kyrpides N.C."/>
        </authorList>
    </citation>
    <scope>NUCLEOTIDE SEQUENCE [LARGE SCALE GENOMIC DNA]</scope>
    <source>
        <strain evidence="3">ATCC 43766 / DSM 16922 / JCM 21250 / NBRC 16016 / NCTC 11634 / CL345/78</strain>
    </source>
</reference>
<proteinExistence type="predicted"/>
<keyword evidence="1" id="KW-0472">Membrane</keyword>
<evidence type="ECO:0000256" key="1">
    <source>
        <dbReference type="SAM" id="Phobius"/>
    </source>
</evidence>
<reference evidence="3" key="2">
    <citation type="journal article" date="2011" name="Stand. Genomic Sci.">
        <title>Complete genome sequence of Weeksella virosa type strain (9751T).</title>
        <authorList>
            <person name="Lang E."/>
            <person name="Teshima H."/>
            <person name="Lucas S."/>
            <person name="Lapidus A."/>
            <person name="Hammon N."/>
            <person name="Deshpande S."/>
            <person name="Nolan M."/>
            <person name="Cheng J."/>
            <person name="Pitluck S."/>
            <person name="Liolios K."/>
            <person name="Pagani I."/>
            <person name="Mikhailova N."/>
            <person name="Ivanova N."/>
            <person name="Mavromatis K."/>
            <person name="Pati A."/>
            <person name="Tapia R."/>
            <person name="Han C."/>
            <person name="Goodwin L."/>
            <person name="Chen A."/>
            <person name="Palaniappan K."/>
            <person name="Land M."/>
            <person name="Hauser L."/>
            <person name="Chang Y."/>
            <person name="Jeffries C."/>
            <person name="Brambilla E."/>
            <person name="Kopitz M."/>
            <person name="Rohde M."/>
            <person name="Goker M."/>
            <person name="Tindall B."/>
            <person name="Detter J."/>
            <person name="Woyke T."/>
            <person name="Bristow J."/>
            <person name="Eisen J."/>
            <person name="Markowitz V."/>
            <person name="Hugenholtz P."/>
            <person name="Klenk H."/>
            <person name="Kyrpides N."/>
        </authorList>
    </citation>
    <scope>NUCLEOTIDE SEQUENCE [LARGE SCALE GENOMIC DNA]</scope>
    <source>
        <strain evidence="3">ATCC 43766 / DSM 16922 / JCM 21250 / NBRC 16016 / NCTC 11634 / CL345/78</strain>
    </source>
</reference>
<keyword evidence="1" id="KW-0812">Transmembrane</keyword>
<dbReference type="RefSeq" id="WP_013598127.1">
    <property type="nucleotide sequence ID" value="NC_015144.1"/>
</dbReference>
<protein>
    <recommendedName>
        <fullName evidence="4">DUF1049 domain-containing protein</fullName>
    </recommendedName>
</protein>
<sequence length="73" mass="8166">MMKKLMYGLILLFAAAIGFSIYKFDFKISLMAEENFPFAVGVLGGILGILLAIVYLRAIRLNEHLKQKQASSK</sequence>
<dbReference type="OrthoDB" id="9918886at2"/>
<dbReference type="Proteomes" id="UP000008641">
    <property type="component" value="Chromosome"/>
</dbReference>